<reference evidence="2 3" key="1">
    <citation type="journal article" date="2018" name="Nat. Ecol. Evol.">
        <title>Pezizomycetes genomes reveal the molecular basis of ectomycorrhizal truffle lifestyle.</title>
        <authorList>
            <person name="Murat C."/>
            <person name="Payen T."/>
            <person name="Noel B."/>
            <person name="Kuo A."/>
            <person name="Morin E."/>
            <person name="Chen J."/>
            <person name="Kohler A."/>
            <person name="Krizsan K."/>
            <person name="Balestrini R."/>
            <person name="Da Silva C."/>
            <person name="Montanini B."/>
            <person name="Hainaut M."/>
            <person name="Levati E."/>
            <person name="Barry K.W."/>
            <person name="Belfiori B."/>
            <person name="Cichocki N."/>
            <person name="Clum A."/>
            <person name="Dockter R.B."/>
            <person name="Fauchery L."/>
            <person name="Guy J."/>
            <person name="Iotti M."/>
            <person name="Le Tacon F."/>
            <person name="Lindquist E.A."/>
            <person name="Lipzen A."/>
            <person name="Malagnac F."/>
            <person name="Mello A."/>
            <person name="Molinier V."/>
            <person name="Miyauchi S."/>
            <person name="Poulain J."/>
            <person name="Riccioni C."/>
            <person name="Rubini A."/>
            <person name="Sitrit Y."/>
            <person name="Splivallo R."/>
            <person name="Traeger S."/>
            <person name="Wang M."/>
            <person name="Zifcakova L."/>
            <person name="Wipf D."/>
            <person name="Zambonelli A."/>
            <person name="Paolocci F."/>
            <person name="Nowrousian M."/>
            <person name="Ottonello S."/>
            <person name="Baldrian P."/>
            <person name="Spatafora J.W."/>
            <person name="Henrissat B."/>
            <person name="Nagy L.G."/>
            <person name="Aury J.M."/>
            <person name="Wincker P."/>
            <person name="Grigoriev I.V."/>
            <person name="Bonfante P."/>
            <person name="Martin F.M."/>
        </authorList>
    </citation>
    <scope>NUCLEOTIDE SEQUENCE [LARGE SCALE GENOMIC DNA]</scope>
    <source>
        <strain evidence="2 3">RN42</strain>
    </source>
</reference>
<keyword evidence="3" id="KW-1185">Reference proteome</keyword>
<evidence type="ECO:0000313" key="3">
    <source>
        <dbReference type="Proteomes" id="UP000275078"/>
    </source>
</evidence>
<protein>
    <submittedName>
        <fullName evidence="2">Uncharacterized protein</fullName>
    </submittedName>
</protein>
<sequence>MDETGEDNWSTPSDNDRESESPIEPTQHITDNQLKDGPIILPRVVSAYLRILPASLGFCVIHFWEHDWEPWDASIKFNLGIWDLSKDGFKGCFNDTLHKMCRADGGDWRRACAVYKDGTAYLITNHRAIIEVIEKEVKDRGLVNSKDDESLSPPTTKYSEWMDWYRGRACLTEESYKQVIKDGICENPKLLGVPYSA</sequence>
<feature type="region of interest" description="Disordered" evidence="1">
    <location>
        <begin position="1"/>
        <end position="30"/>
    </location>
</feature>
<dbReference type="Proteomes" id="UP000275078">
    <property type="component" value="Unassembled WGS sequence"/>
</dbReference>
<proteinExistence type="predicted"/>
<name>A0A3N4HMV7_ASCIM</name>
<accession>A0A3N4HMV7</accession>
<organism evidence="2 3">
    <name type="scientific">Ascobolus immersus RN42</name>
    <dbReference type="NCBI Taxonomy" id="1160509"/>
    <lineage>
        <taxon>Eukaryota</taxon>
        <taxon>Fungi</taxon>
        <taxon>Dikarya</taxon>
        <taxon>Ascomycota</taxon>
        <taxon>Pezizomycotina</taxon>
        <taxon>Pezizomycetes</taxon>
        <taxon>Pezizales</taxon>
        <taxon>Ascobolaceae</taxon>
        <taxon>Ascobolus</taxon>
    </lineage>
</organism>
<dbReference type="EMBL" id="ML119821">
    <property type="protein sequence ID" value="RPA73431.1"/>
    <property type="molecule type" value="Genomic_DNA"/>
</dbReference>
<gene>
    <name evidence="2" type="ORF">BJ508DRAFT_334077</name>
</gene>
<evidence type="ECO:0000256" key="1">
    <source>
        <dbReference type="SAM" id="MobiDB-lite"/>
    </source>
</evidence>
<evidence type="ECO:0000313" key="2">
    <source>
        <dbReference type="EMBL" id="RPA73431.1"/>
    </source>
</evidence>
<dbReference type="AlphaFoldDB" id="A0A3N4HMV7"/>